<evidence type="ECO:0000313" key="3">
    <source>
        <dbReference type="Proteomes" id="UP001619887"/>
    </source>
</evidence>
<keyword evidence="1" id="KW-0732">Signal</keyword>
<dbReference type="EMBL" id="JBIYXZ010002079">
    <property type="protein sequence ID" value="KAL3052973.1"/>
    <property type="molecule type" value="Genomic_DNA"/>
</dbReference>
<reference evidence="2 3" key="1">
    <citation type="journal article" date="2022" name="G3 (Bethesda)">
        <title>Evaluating Illumina-, Nanopore-, and PacBio-based genome assembly strategies with the bald notothen, Trematomus borchgrevinki.</title>
        <authorList>
            <person name="Rayamajhi N."/>
            <person name="Cheng C.C."/>
            <person name="Catchen J.M."/>
        </authorList>
    </citation>
    <scope>NUCLEOTIDE SEQUENCE [LARGE SCALE GENOMIC DNA]</scope>
    <source>
        <strain evidence="2">AGRC-2024</strain>
    </source>
</reference>
<comment type="caution">
    <text evidence="2">The sequence shown here is derived from an EMBL/GenBank/DDBJ whole genome shotgun (WGS) entry which is preliminary data.</text>
</comment>
<keyword evidence="3" id="KW-1185">Reference proteome</keyword>
<feature type="signal peptide" evidence="1">
    <location>
        <begin position="1"/>
        <end position="21"/>
    </location>
</feature>
<gene>
    <name evidence="2" type="ORF">OYC64_005494</name>
</gene>
<dbReference type="Proteomes" id="UP001619887">
    <property type="component" value="Unassembled WGS sequence"/>
</dbReference>
<protein>
    <recommendedName>
        <fullName evidence="4">Secreted protein</fullName>
    </recommendedName>
</protein>
<name>A0ABD2GH25_PAGBO</name>
<feature type="chain" id="PRO_5044813245" description="Secreted protein" evidence="1">
    <location>
        <begin position="22"/>
        <end position="127"/>
    </location>
</feature>
<sequence length="127" mass="14136">MKLSLSMVVLVLMLRYRLPDGSRLNSMKQNVALPKGTIYLHCLFSTFACPCQFFSEGPNSEGEVSPPLWDDVALLPEQAQQQVLCVLRPAVDPGALQPAGDMSLSHRHIDTDTHKHRDTNTQTHSHT</sequence>
<evidence type="ECO:0008006" key="4">
    <source>
        <dbReference type="Google" id="ProtNLM"/>
    </source>
</evidence>
<evidence type="ECO:0000313" key="2">
    <source>
        <dbReference type="EMBL" id="KAL3052973.1"/>
    </source>
</evidence>
<evidence type="ECO:0000256" key="1">
    <source>
        <dbReference type="SAM" id="SignalP"/>
    </source>
</evidence>
<organism evidence="2 3">
    <name type="scientific">Pagothenia borchgrevinki</name>
    <name type="common">Bald rockcod</name>
    <name type="synonym">Trematomus borchgrevinki</name>
    <dbReference type="NCBI Taxonomy" id="8213"/>
    <lineage>
        <taxon>Eukaryota</taxon>
        <taxon>Metazoa</taxon>
        <taxon>Chordata</taxon>
        <taxon>Craniata</taxon>
        <taxon>Vertebrata</taxon>
        <taxon>Euteleostomi</taxon>
        <taxon>Actinopterygii</taxon>
        <taxon>Neopterygii</taxon>
        <taxon>Teleostei</taxon>
        <taxon>Neoteleostei</taxon>
        <taxon>Acanthomorphata</taxon>
        <taxon>Eupercaria</taxon>
        <taxon>Perciformes</taxon>
        <taxon>Notothenioidei</taxon>
        <taxon>Nototheniidae</taxon>
        <taxon>Pagothenia</taxon>
    </lineage>
</organism>
<proteinExistence type="predicted"/>
<reference evidence="2 3" key="2">
    <citation type="journal article" date="2024" name="G3 (Bethesda)">
        <title>The genome of the cryopelagic Antarctic bald notothen, Trematomus borchgrevinki.</title>
        <authorList>
            <person name="Rayamajhi N."/>
            <person name="Rivera-Colon A.G."/>
            <person name="Minhas B.F."/>
            <person name="Cheng C.C."/>
            <person name="Catchen J.M."/>
        </authorList>
    </citation>
    <scope>NUCLEOTIDE SEQUENCE [LARGE SCALE GENOMIC DNA]</scope>
    <source>
        <strain evidence="2">AGRC-2024</strain>
    </source>
</reference>
<dbReference type="AlphaFoldDB" id="A0ABD2GH25"/>
<accession>A0ABD2GH25</accession>